<gene>
    <name evidence="1" type="ORF">L1987_02025</name>
</gene>
<protein>
    <submittedName>
        <fullName evidence="1">Uncharacterized protein</fullName>
    </submittedName>
</protein>
<evidence type="ECO:0000313" key="2">
    <source>
        <dbReference type="Proteomes" id="UP001056120"/>
    </source>
</evidence>
<proteinExistence type="predicted"/>
<evidence type="ECO:0000313" key="1">
    <source>
        <dbReference type="EMBL" id="KAI3827936.1"/>
    </source>
</evidence>
<organism evidence="1 2">
    <name type="scientific">Smallanthus sonchifolius</name>
    <dbReference type="NCBI Taxonomy" id="185202"/>
    <lineage>
        <taxon>Eukaryota</taxon>
        <taxon>Viridiplantae</taxon>
        <taxon>Streptophyta</taxon>
        <taxon>Embryophyta</taxon>
        <taxon>Tracheophyta</taxon>
        <taxon>Spermatophyta</taxon>
        <taxon>Magnoliopsida</taxon>
        <taxon>eudicotyledons</taxon>
        <taxon>Gunneridae</taxon>
        <taxon>Pentapetalae</taxon>
        <taxon>asterids</taxon>
        <taxon>campanulids</taxon>
        <taxon>Asterales</taxon>
        <taxon>Asteraceae</taxon>
        <taxon>Asteroideae</taxon>
        <taxon>Heliantheae alliance</taxon>
        <taxon>Millerieae</taxon>
        <taxon>Smallanthus</taxon>
    </lineage>
</organism>
<reference evidence="2" key="1">
    <citation type="journal article" date="2022" name="Mol. Ecol. Resour.">
        <title>The genomes of chicory, endive, great burdock and yacon provide insights into Asteraceae palaeo-polyploidization history and plant inulin production.</title>
        <authorList>
            <person name="Fan W."/>
            <person name="Wang S."/>
            <person name="Wang H."/>
            <person name="Wang A."/>
            <person name="Jiang F."/>
            <person name="Liu H."/>
            <person name="Zhao H."/>
            <person name="Xu D."/>
            <person name="Zhang Y."/>
        </authorList>
    </citation>
    <scope>NUCLEOTIDE SEQUENCE [LARGE SCALE GENOMIC DNA]</scope>
    <source>
        <strain evidence="2">cv. Yunnan</strain>
    </source>
</reference>
<sequence>MPLVVRDVDGAGTPPEIFSPSSPVSGIRFHQGHGSSNDVVNSKHKNSKGKEKPKDNFHGNHLLPSRNEVKTKSNI</sequence>
<dbReference type="Proteomes" id="UP001056120">
    <property type="component" value="Linkage Group LG01"/>
</dbReference>
<name>A0ACB9K6U8_9ASTR</name>
<reference evidence="1 2" key="2">
    <citation type="journal article" date="2022" name="Mol. Ecol. Resour.">
        <title>The genomes of chicory, endive, great burdock and yacon provide insights into Asteraceae paleo-polyploidization history and plant inulin production.</title>
        <authorList>
            <person name="Fan W."/>
            <person name="Wang S."/>
            <person name="Wang H."/>
            <person name="Wang A."/>
            <person name="Jiang F."/>
            <person name="Liu H."/>
            <person name="Zhao H."/>
            <person name="Xu D."/>
            <person name="Zhang Y."/>
        </authorList>
    </citation>
    <scope>NUCLEOTIDE SEQUENCE [LARGE SCALE GENOMIC DNA]</scope>
    <source>
        <strain evidence="2">cv. Yunnan</strain>
        <tissue evidence="1">Leaves</tissue>
    </source>
</reference>
<dbReference type="EMBL" id="CM042018">
    <property type="protein sequence ID" value="KAI3827936.1"/>
    <property type="molecule type" value="Genomic_DNA"/>
</dbReference>
<accession>A0ACB9K6U8</accession>
<keyword evidence="2" id="KW-1185">Reference proteome</keyword>
<comment type="caution">
    <text evidence="1">The sequence shown here is derived from an EMBL/GenBank/DDBJ whole genome shotgun (WGS) entry which is preliminary data.</text>
</comment>